<accession>A0A9W7GTP8</accession>
<comment type="caution">
    <text evidence="8">The sequence shown here is derived from an EMBL/GenBank/DDBJ whole genome shotgun (WGS) entry which is preliminary data.</text>
</comment>
<keyword evidence="5" id="KW-0378">Hydrolase</keyword>
<keyword evidence="3" id="KW-0540">Nuclease</keyword>
<dbReference type="InterPro" id="IPR041373">
    <property type="entry name" value="RT_RNaseH"/>
</dbReference>
<dbReference type="Pfam" id="PF17917">
    <property type="entry name" value="RT_RNaseH"/>
    <property type="match status" value="1"/>
</dbReference>
<evidence type="ECO:0000313" key="8">
    <source>
        <dbReference type="EMBL" id="GMI63790.1"/>
    </source>
</evidence>
<dbReference type="Proteomes" id="UP001165190">
    <property type="component" value="Unassembled WGS sequence"/>
</dbReference>
<evidence type="ECO:0000256" key="3">
    <source>
        <dbReference type="ARBA" id="ARBA00022722"/>
    </source>
</evidence>
<keyword evidence="2" id="KW-0548">Nucleotidyltransferase</keyword>
<protein>
    <recommendedName>
        <fullName evidence="7">Reverse transcriptase RNase H-like domain-containing protein</fullName>
    </recommendedName>
</protein>
<dbReference type="PANTHER" id="PTHR34072">
    <property type="entry name" value="ENZYMATIC POLYPROTEIN-RELATED"/>
    <property type="match status" value="1"/>
</dbReference>
<reference evidence="8" key="1">
    <citation type="submission" date="2023-05" db="EMBL/GenBank/DDBJ databases">
        <title>Genome and transcriptome analyses reveal genes involved in the formation of fine ridges on petal epidermal cells in Hibiscus trionum.</title>
        <authorList>
            <person name="Koshimizu S."/>
            <person name="Masuda S."/>
            <person name="Ishii T."/>
            <person name="Shirasu K."/>
            <person name="Hoshino A."/>
            <person name="Arita M."/>
        </authorList>
    </citation>
    <scope>NUCLEOTIDE SEQUENCE</scope>
    <source>
        <strain evidence="8">Hamamatsu line</strain>
    </source>
</reference>
<evidence type="ECO:0000256" key="1">
    <source>
        <dbReference type="ARBA" id="ARBA00022679"/>
    </source>
</evidence>
<evidence type="ECO:0000256" key="2">
    <source>
        <dbReference type="ARBA" id="ARBA00022695"/>
    </source>
</evidence>
<evidence type="ECO:0000256" key="5">
    <source>
        <dbReference type="ARBA" id="ARBA00022801"/>
    </source>
</evidence>
<evidence type="ECO:0000259" key="7">
    <source>
        <dbReference type="Pfam" id="PF17917"/>
    </source>
</evidence>
<keyword evidence="6" id="KW-0695">RNA-directed DNA polymerase</keyword>
<dbReference type="GO" id="GO:0016787">
    <property type="term" value="F:hydrolase activity"/>
    <property type="evidence" value="ECO:0007669"/>
    <property type="project" value="UniProtKB-KW"/>
</dbReference>
<dbReference type="InterPro" id="IPR043502">
    <property type="entry name" value="DNA/RNA_pol_sf"/>
</dbReference>
<name>A0A9W7GTP8_HIBTR</name>
<keyword evidence="4" id="KW-0255">Endonuclease</keyword>
<dbReference type="SUPFAM" id="SSF56672">
    <property type="entry name" value="DNA/RNA polymerases"/>
    <property type="match status" value="1"/>
</dbReference>
<feature type="domain" description="Reverse transcriptase RNase H-like" evidence="7">
    <location>
        <begin position="5"/>
        <end position="60"/>
    </location>
</feature>
<gene>
    <name evidence="8" type="ORF">HRI_000048300</name>
</gene>
<dbReference type="GO" id="GO:0003964">
    <property type="term" value="F:RNA-directed DNA polymerase activity"/>
    <property type="evidence" value="ECO:0007669"/>
    <property type="project" value="UniProtKB-KW"/>
</dbReference>
<proteinExistence type="predicted"/>
<dbReference type="EMBL" id="BSYR01000002">
    <property type="protein sequence ID" value="GMI63790.1"/>
    <property type="molecule type" value="Genomic_DNA"/>
</dbReference>
<evidence type="ECO:0000256" key="4">
    <source>
        <dbReference type="ARBA" id="ARBA00022759"/>
    </source>
</evidence>
<sequence length="99" mass="11659">MQVASTYHREMYVITQAVGKWHQYLLGQHFVIITDQKALHELTQQTIQTSEQQHWLTKLIGFDFEIKYRPDKLNIFTDGLLREVGPQFSAFTQLVFGIF</sequence>
<dbReference type="GO" id="GO:0004519">
    <property type="term" value="F:endonuclease activity"/>
    <property type="evidence" value="ECO:0007669"/>
    <property type="project" value="UniProtKB-KW"/>
</dbReference>
<keyword evidence="1" id="KW-0808">Transferase</keyword>
<evidence type="ECO:0000256" key="6">
    <source>
        <dbReference type="ARBA" id="ARBA00022918"/>
    </source>
</evidence>
<dbReference type="PANTHER" id="PTHR34072:SF50">
    <property type="entry name" value="NUCLEOTIDYLTRANSFERASE, RIBONUCLEASE H"/>
    <property type="match status" value="1"/>
</dbReference>
<dbReference type="AlphaFoldDB" id="A0A9W7GTP8"/>
<keyword evidence="9" id="KW-1185">Reference proteome</keyword>
<dbReference type="OrthoDB" id="10055717at2759"/>
<organism evidence="8 9">
    <name type="scientific">Hibiscus trionum</name>
    <name type="common">Flower of an hour</name>
    <dbReference type="NCBI Taxonomy" id="183268"/>
    <lineage>
        <taxon>Eukaryota</taxon>
        <taxon>Viridiplantae</taxon>
        <taxon>Streptophyta</taxon>
        <taxon>Embryophyta</taxon>
        <taxon>Tracheophyta</taxon>
        <taxon>Spermatophyta</taxon>
        <taxon>Magnoliopsida</taxon>
        <taxon>eudicotyledons</taxon>
        <taxon>Gunneridae</taxon>
        <taxon>Pentapetalae</taxon>
        <taxon>rosids</taxon>
        <taxon>malvids</taxon>
        <taxon>Malvales</taxon>
        <taxon>Malvaceae</taxon>
        <taxon>Malvoideae</taxon>
        <taxon>Hibiscus</taxon>
    </lineage>
</organism>
<evidence type="ECO:0000313" key="9">
    <source>
        <dbReference type="Proteomes" id="UP001165190"/>
    </source>
</evidence>